<reference evidence="1 4" key="1">
    <citation type="submission" date="2019-11" db="EMBL/GenBank/DDBJ databases">
        <title>Epiphytic Pseudomonas syringae from cherry orchards.</title>
        <authorList>
            <person name="Hulin M.T."/>
        </authorList>
    </citation>
    <scope>NUCLEOTIDE SEQUENCE [LARGE SCALE GENOMIC DNA]</scope>
    <source>
        <strain evidence="1 4">PA-6-5B</strain>
    </source>
</reference>
<reference evidence="2 3" key="2">
    <citation type="journal article" date="2020" name="Front. Microbiol.">
        <title>Genetic Organization of the aprX-lipA2 Operon Affects the Proteolytic Potential of Pseudomonas Species in Milk.</title>
        <authorList>
            <person name="Maier C."/>
            <person name="Huptas C."/>
            <person name="von Neubeck M."/>
            <person name="Scherer S."/>
            <person name="Wenning M."/>
            <person name="Lucking G."/>
        </authorList>
    </citation>
    <scope>NUCLEOTIDE SEQUENCE [LARGE SCALE GENOMIC DNA]</scope>
    <source>
        <strain evidence="2 3">G4779</strain>
    </source>
</reference>
<organism evidence="2 3">
    <name type="scientific">Pseudomonas gessardii</name>
    <dbReference type="NCBI Taxonomy" id="78544"/>
    <lineage>
        <taxon>Bacteria</taxon>
        <taxon>Pseudomonadati</taxon>
        <taxon>Pseudomonadota</taxon>
        <taxon>Gammaproteobacteria</taxon>
        <taxon>Pseudomonadales</taxon>
        <taxon>Pseudomonadaceae</taxon>
        <taxon>Pseudomonas</taxon>
    </lineage>
</organism>
<evidence type="ECO:0000313" key="1">
    <source>
        <dbReference type="EMBL" id="MCF5108974.1"/>
    </source>
</evidence>
<dbReference type="EMBL" id="JAAQYP010000035">
    <property type="protein sequence ID" value="NNA97444.1"/>
    <property type="molecule type" value="Genomic_DNA"/>
</dbReference>
<evidence type="ECO:0000313" key="2">
    <source>
        <dbReference type="EMBL" id="NNA97444.1"/>
    </source>
</evidence>
<evidence type="ECO:0000313" key="3">
    <source>
        <dbReference type="Proteomes" id="UP000542111"/>
    </source>
</evidence>
<dbReference type="EMBL" id="WKED01000038">
    <property type="protein sequence ID" value="MCF5108974.1"/>
    <property type="molecule type" value="Genomic_DNA"/>
</dbReference>
<sequence>MRRSCAGFGLVEALLAATLGLIVVLAAVQVMLAARSTAASQHASALLQDDGRFVLGKMIQEIRLAGMFGCLSLPLIAQAPADFSRPVSVVVNGASTSLTLVTGDVGEQGSRPDWTVLSNCVDSAQAYSGVPPRPGPGQIAFPVRKLTYTFESGQVKLSTPATPAKAVLVDNVGAFELSFGVASRPGSNVVARYEGHPGDESLIRSVRVALTLRDPAGRVRDQVYSAVAAVRNRLE</sequence>
<name>A0A7Y1QN20_9PSED</name>
<accession>A0A7Y1QN20</accession>
<dbReference type="Proteomes" id="UP000542111">
    <property type="component" value="Unassembled WGS sequence"/>
</dbReference>
<dbReference type="AlphaFoldDB" id="A0A7Y1QN20"/>
<dbReference type="OrthoDB" id="5296662at2"/>
<keyword evidence="4" id="KW-1185">Reference proteome</keyword>
<dbReference type="RefSeq" id="WP_076963584.1">
    <property type="nucleotide sequence ID" value="NZ_CBCRYT010000017.1"/>
</dbReference>
<dbReference type="GeneID" id="70103579"/>
<dbReference type="Proteomes" id="UP000814003">
    <property type="component" value="Unassembled WGS sequence"/>
</dbReference>
<proteinExistence type="predicted"/>
<comment type="caution">
    <text evidence="2">The sequence shown here is derived from an EMBL/GenBank/DDBJ whole genome shotgun (WGS) entry which is preliminary data.</text>
</comment>
<evidence type="ECO:0000313" key="4">
    <source>
        <dbReference type="Proteomes" id="UP000814003"/>
    </source>
</evidence>
<gene>
    <name evidence="1" type="ORF">GIW56_19210</name>
    <name evidence="2" type="ORF">HBO33_19945</name>
</gene>
<protein>
    <submittedName>
        <fullName evidence="2">Pilus assembly protein PilW</fullName>
    </submittedName>
</protein>